<protein>
    <recommendedName>
        <fullName evidence="3">Nitroreductase domain-containing protein</fullName>
    </recommendedName>
</protein>
<keyword evidence="2" id="KW-0560">Oxidoreductase</keyword>
<evidence type="ECO:0000256" key="1">
    <source>
        <dbReference type="ARBA" id="ARBA00007118"/>
    </source>
</evidence>
<evidence type="ECO:0000313" key="4">
    <source>
        <dbReference type="EMBL" id="GGA98938.1"/>
    </source>
</evidence>
<evidence type="ECO:0000259" key="3">
    <source>
        <dbReference type="Pfam" id="PF00881"/>
    </source>
</evidence>
<reference evidence="5" key="1">
    <citation type="journal article" date="2019" name="Int. J. Syst. Evol. Microbiol.">
        <title>The Global Catalogue of Microorganisms (GCM) 10K type strain sequencing project: providing services to taxonomists for standard genome sequencing and annotation.</title>
        <authorList>
            <consortium name="The Broad Institute Genomics Platform"/>
            <consortium name="The Broad Institute Genome Sequencing Center for Infectious Disease"/>
            <person name="Wu L."/>
            <person name="Ma J."/>
        </authorList>
    </citation>
    <scope>NUCLEOTIDE SEQUENCE [LARGE SCALE GENOMIC DNA]</scope>
    <source>
        <strain evidence="5">CGMCC 1.10131</strain>
    </source>
</reference>
<dbReference type="Proteomes" id="UP000651977">
    <property type="component" value="Unassembled WGS sequence"/>
</dbReference>
<organism evidence="4 5">
    <name type="scientific">Agarivorans gilvus</name>
    <dbReference type="NCBI Taxonomy" id="680279"/>
    <lineage>
        <taxon>Bacteria</taxon>
        <taxon>Pseudomonadati</taxon>
        <taxon>Pseudomonadota</taxon>
        <taxon>Gammaproteobacteria</taxon>
        <taxon>Alteromonadales</taxon>
        <taxon>Alteromonadaceae</taxon>
        <taxon>Agarivorans</taxon>
    </lineage>
</organism>
<proteinExistence type="inferred from homology"/>
<comment type="similarity">
    <text evidence="1">Belongs to the nitroreductase family.</text>
</comment>
<dbReference type="CDD" id="cd02062">
    <property type="entry name" value="Nitro_FMN_reductase"/>
    <property type="match status" value="1"/>
</dbReference>
<evidence type="ECO:0000313" key="5">
    <source>
        <dbReference type="Proteomes" id="UP000651977"/>
    </source>
</evidence>
<evidence type="ECO:0000256" key="2">
    <source>
        <dbReference type="ARBA" id="ARBA00023002"/>
    </source>
</evidence>
<comment type="caution">
    <text evidence="4">The sequence shown here is derived from an EMBL/GenBank/DDBJ whole genome shotgun (WGS) entry which is preliminary data.</text>
</comment>
<dbReference type="Gene3D" id="3.40.109.10">
    <property type="entry name" value="NADH Oxidase"/>
    <property type="match status" value="1"/>
</dbReference>
<sequence>MRSILRKILSPHIIGVIRDKLEALDKLLVVLCSKHRYLASFYYCFLSRRFDREHYSVLTGRKTYWEQLANPSNSSVMLRRNVHRVEKGLIMQPRREVFGLAFIQETVACYKRCVNGDNVNQQELKWAHDVLSKYFLAVAAGKSEVVDGARAMFNDIAAKYSTEKEFSPYSYQSLEKASVSFEQFKQLCVQRRSVRWFKDQPVPRELINQALSAATLAPSACNRQPFEFFVFDKVEEAREIGAIPMGTAGFSHNFQCVLVVVGDLAAYPYERDRHVIYIDGSLASMQLMLALETLGLSSCVINWPDVENLEREMSKKLSLKANQRPLMVLSIGYADDKGMIPYSQKKDVNELVKEVSL</sequence>
<accession>A0ABQ1I064</accession>
<name>A0ABQ1I064_9ALTE</name>
<feature type="domain" description="Nitroreductase" evidence="3">
    <location>
        <begin position="255"/>
        <end position="333"/>
    </location>
</feature>
<dbReference type="SUPFAM" id="SSF55469">
    <property type="entry name" value="FMN-dependent nitroreductase-like"/>
    <property type="match status" value="1"/>
</dbReference>
<dbReference type="InterPro" id="IPR000415">
    <property type="entry name" value="Nitroreductase-like"/>
</dbReference>
<dbReference type="PANTHER" id="PTHR43673:SF10">
    <property type="entry name" value="NADH DEHYDROGENASE_NAD(P)H NITROREDUCTASE XCC3605-RELATED"/>
    <property type="match status" value="1"/>
</dbReference>
<feature type="domain" description="Nitroreductase" evidence="3">
    <location>
        <begin position="190"/>
        <end position="241"/>
    </location>
</feature>
<dbReference type="Pfam" id="PF00881">
    <property type="entry name" value="Nitroreductase"/>
    <property type="match status" value="2"/>
</dbReference>
<dbReference type="InterPro" id="IPR029479">
    <property type="entry name" value="Nitroreductase"/>
</dbReference>
<dbReference type="PANTHER" id="PTHR43673">
    <property type="entry name" value="NAD(P)H NITROREDUCTASE YDGI-RELATED"/>
    <property type="match status" value="1"/>
</dbReference>
<dbReference type="EMBL" id="BMDY01000004">
    <property type="protein sequence ID" value="GGA98938.1"/>
    <property type="molecule type" value="Genomic_DNA"/>
</dbReference>
<keyword evidence="5" id="KW-1185">Reference proteome</keyword>
<gene>
    <name evidence="4" type="ORF">GCM10007414_09950</name>
</gene>